<dbReference type="NCBIfam" id="NF001989">
    <property type="entry name" value="PRK00784.1"/>
    <property type="match status" value="1"/>
</dbReference>
<dbReference type="NCBIfam" id="TIGR00313">
    <property type="entry name" value="cobQ"/>
    <property type="match status" value="1"/>
</dbReference>
<dbReference type="GO" id="GO:0015420">
    <property type="term" value="F:ABC-type vitamin B12 transporter activity"/>
    <property type="evidence" value="ECO:0007669"/>
    <property type="project" value="UniProtKB-UniRule"/>
</dbReference>
<comment type="pathway">
    <text evidence="1 4">Cofactor biosynthesis; adenosylcobalamin biosynthesis.</text>
</comment>
<dbReference type="KEGG" id="broo:brsh051_09480"/>
<evidence type="ECO:0000256" key="3">
    <source>
        <dbReference type="ARBA" id="ARBA00022962"/>
    </source>
</evidence>
<comment type="function">
    <text evidence="4">Catalyzes amidations at positions B, D, E, and G on adenosylcobyrinic A,C-diamide. NH(2) groups are provided by glutamine, and one molecule of ATP is hydrogenolyzed for each amidation.</text>
</comment>
<dbReference type="Gene3D" id="3.40.50.880">
    <property type="match status" value="1"/>
</dbReference>
<evidence type="ECO:0000259" key="6">
    <source>
        <dbReference type="Pfam" id="PF07685"/>
    </source>
</evidence>
<comment type="similarity">
    <text evidence="4">Belongs to the CobB/CobQ family. CobQ subfamily.</text>
</comment>
<dbReference type="Gene3D" id="3.40.50.300">
    <property type="entry name" value="P-loop containing nucleotide triphosphate hydrolases"/>
    <property type="match status" value="2"/>
</dbReference>
<dbReference type="HAMAP" id="MF_00028">
    <property type="entry name" value="CobQ"/>
    <property type="match status" value="1"/>
</dbReference>
<dbReference type="CDD" id="cd05389">
    <property type="entry name" value="CobQ_N"/>
    <property type="match status" value="1"/>
</dbReference>
<dbReference type="SUPFAM" id="SSF52540">
    <property type="entry name" value="P-loop containing nucleoside triphosphate hydrolases"/>
    <property type="match status" value="2"/>
</dbReference>
<reference evidence="7" key="1">
    <citation type="journal article" date="2024" name="Int. J. Syst. Evol. Microbiol.">
        <title>Brooklawnia propionicigenes sp. nov., a facultatively anaerobic, propionate-producing bacterium isolated from a methanogenic reactor treating waste from cattle farms.</title>
        <authorList>
            <person name="Akita Y."/>
            <person name="Ueki A."/>
            <person name="Tonouchi A."/>
            <person name="Sugawara Y."/>
            <person name="Honma S."/>
            <person name="Kaku N."/>
            <person name="Ueki K."/>
        </authorList>
    </citation>
    <scope>NUCLEOTIDE SEQUENCE</scope>
    <source>
        <strain evidence="7">SH051</strain>
    </source>
</reference>
<dbReference type="Pfam" id="PF07685">
    <property type="entry name" value="GATase_3"/>
    <property type="match status" value="1"/>
</dbReference>
<feature type="domain" description="CobQ/CobB/MinD/ParA nucleotide binding" evidence="5">
    <location>
        <begin position="4"/>
        <end position="230"/>
    </location>
</feature>
<keyword evidence="3 4" id="KW-0315">Glutamine amidotransferase</keyword>
<evidence type="ECO:0000313" key="8">
    <source>
        <dbReference type="Proteomes" id="UP001431656"/>
    </source>
</evidence>
<dbReference type="GO" id="GO:0005524">
    <property type="term" value="F:ATP binding"/>
    <property type="evidence" value="ECO:0007669"/>
    <property type="project" value="InterPro"/>
</dbReference>
<dbReference type="CDD" id="cd00561">
    <property type="entry name" value="CobA_ACA"/>
    <property type="match status" value="1"/>
</dbReference>
<dbReference type="EMBL" id="AP028056">
    <property type="protein sequence ID" value="BEH01667.1"/>
    <property type="molecule type" value="Genomic_DNA"/>
</dbReference>
<dbReference type="Pfam" id="PF02572">
    <property type="entry name" value="CobA_CobO_BtuR"/>
    <property type="match status" value="1"/>
</dbReference>
<evidence type="ECO:0000256" key="4">
    <source>
        <dbReference type="HAMAP-Rule" id="MF_00028"/>
    </source>
</evidence>
<feature type="active site" description="Nucleophile" evidence="4">
    <location>
        <position position="336"/>
    </location>
</feature>
<dbReference type="AlphaFoldDB" id="A0AAN0K6D2"/>
<gene>
    <name evidence="4" type="primary">cobQ</name>
    <name evidence="7" type="ORF">brsh051_09480</name>
</gene>
<organism evidence="7 8">
    <name type="scientific">Brooklawnia propionicigenes</name>
    <dbReference type="NCBI Taxonomy" id="3041175"/>
    <lineage>
        <taxon>Bacteria</taxon>
        <taxon>Bacillati</taxon>
        <taxon>Actinomycetota</taxon>
        <taxon>Actinomycetes</taxon>
        <taxon>Propionibacteriales</taxon>
        <taxon>Propionibacteriaceae</taxon>
        <taxon>Brooklawnia</taxon>
    </lineage>
</organism>
<proteinExistence type="inferred from homology"/>
<dbReference type="NCBIfam" id="TIGR00708">
    <property type="entry name" value="cobA"/>
    <property type="match status" value="1"/>
</dbReference>
<dbReference type="InterPro" id="IPR003724">
    <property type="entry name" value="CblAdoTrfase_CobA"/>
</dbReference>
<dbReference type="InterPro" id="IPR011698">
    <property type="entry name" value="GATase_3"/>
</dbReference>
<dbReference type="PROSITE" id="PS51274">
    <property type="entry name" value="GATASE_COBBQ"/>
    <property type="match status" value="1"/>
</dbReference>
<dbReference type="InterPro" id="IPR027417">
    <property type="entry name" value="P-loop_NTPase"/>
</dbReference>
<dbReference type="InterPro" id="IPR047045">
    <property type="entry name" value="CobQ_N"/>
</dbReference>
<dbReference type="InterPro" id="IPR033949">
    <property type="entry name" value="CobQ_GATase1"/>
</dbReference>
<accession>A0AAN0K6D2</accession>
<dbReference type="InterPro" id="IPR004459">
    <property type="entry name" value="CobQ_synth"/>
</dbReference>
<dbReference type="InterPro" id="IPR029062">
    <property type="entry name" value="Class_I_gatase-like"/>
</dbReference>
<dbReference type="PANTHER" id="PTHR21343:SF1">
    <property type="entry name" value="COBYRIC ACID SYNTHASE"/>
    <property type="match status" value="1"/>
</dbReference>
<keyword evidence="8" id="KW-1185">Reference proteome</keyword>
<dbReference type="Pfam" id="PF01656">
    <property type="entry name" value="CbiA"/>
    <property type="match status" value="1"/>
</dbReference>
<dbReference type="PROSITE" id="PS51273">
    <property type="entry name" value="GATASE_TYPE_1"/>
    <property type="match status" value="1"/>
</dbReference>
<evidence type="ECO:0000313" key="7">
    <source>
        <dbReference type="EMBL" id="BEH01667.1"/>
    </source>
</evidence>
<feature type="domain" description="CobB/CobQ-like glutamine amidotransferase" evidence="6">
    <location>
        <begin position="257"/>
        <end position="428"/>
    </location>
</feature>
<dbReference type="GO" id="GO:0009236">
    <property type="term" value="P:cobalamin biosynthetic process"/>
    <property type="evidence" value="ECO:0007669"/>
    <property type="project" value="UniProtKB-UniRule"/>
</dbReference>
<evidence type="ECO:0000259" key="5">
    <source>
        <dbReference type="Pfam" id="PF01656"/>
    </source>
</evidence>
<sequence length="709" mass="76514">MTGILIAGTSSDAGKSLMVTGICRALKRRGIDVVPFKAQNMSNNSMVCADGSEIGRAQYLQAQAAGVEPASILNPVLLKPGTDRRAFVVLRGRPAGTLEAGEYATGRRHLAEAAFAAYQELSDSHELVVVEGAGSPAETNLRAGDYVNMGLAQQFGLPVVLVGDIDRGGILASLYGTWGIVSEADRALLAGFIINKFRGDQSVLDPGLDDISRRTGMENLGVLPWLEGVWLDGEDALQVDRWRAELGPVPEKLVPLRVAVVRFPRISNATDVEALANTPGVDVTVTADPYEAAAVDLLILPGSRSTVDDLAWLREHGLDEAIAARRAAGRPVLGICGGYQMLAQVIDDQVETRKGRVPGLGLLPVEVSFADEKITAQTTYSWGVHEVHGYEIHHGVCTRVGQAEPFLDGWQVGSTFGTMLHGSLENDDFRNAFLTEVARLAGVGWRPDPDAVGYAAAREQMIETLADAVEEKVDLDRMLELAGLAGPHGAARRAQPRPSRASEPEAVDLGEYSEVEAEPLTARALRLRPRLIVNTGDGKGKSTAAFGVGLRAWSQGWSIGVFQFIKTCGWPTGERLAFQALDDVHQRTGQGGRVEWLNFGEGRTATRAGAKADQRALAERGWQQVRERLLAETHDLLILDEFCHVLAKGWLDADEVVDTLLNRPGHQHVVITGRHAPDRLIAAADLVTDMRKIKHPFDAGEKGQAGIEW</sequence>
<dbReference type="SUPFAM" id="SSF52317">
    <property type="entry name" value="Class I glutamine amidotransferase-like"/>
    <property type="match status" value="1"/>
</dbReference>
<dbReference type="Proteomes" id="UP001431656">
    <property type="component" value="Chromosome"/>
</dbReference>
<keyword evidence="2 4" id="KW-0169">Cobalamin biosynthesis</keyword>
<dbReference type="NCBIfam" id="NF004637">
    <property type="entry name" value="PRK05986.1"/>
    <property type="match status" value="1"/>
</dbReference>
<protein>
    <recommendedName>
        <fullName evidence="4">Cobyric acid synthase</fullName>
    </recommendedName>
</protein>
<dbReference type="InterPro" id="IPR002586">
    <property type="entry name" value="CobQ/CobB/MinD/ParA_Nub-bd_dom"/>
</dbReference>
<dbReference type="CDD" id="cd01750">
    <property type="entry name" value="GATase1_CobQ"/>
    <property type="match status" value="1"/>
</dbReference>
<dbReference type="PANTHER" id="PTHR21343">
    <property type="entry name" value="DETHIOBIOTIN SYNTHETASE"/>
    <property type="match status" value="1"/>
</dbReference>
<evidence type="ECO:0000256" key="1">
    <source>
        <dbReference type="ARBA" id="ARBA00004953"/>
    </source>
</evidence>
<name>A0AAN0K6D2_9ACTN</name>
<feature type="active site" evidence="4">
    <location>
        <position position="421"/>
    </location>
</feature>
<evidence type="ECO:0000256" key="2">
    <source>
        <dbReference type="ARBA" id="ARBA00022573"/>
    </source>
</evidence>
<dbReference type="GO" id="GO:0008817">
    <property type="term" value="F:corrinoid adenosyltransferase activity"/>
    <property type="evidence" value="ECO:0007669"/>
    <property type="project" value="InterPro"/>
</dbReference>